<dbReference type="AlphaFoldDB" id="A0A6P2C5L8"/>
<dbReference type="PANTHER" id="PTHR33175">
    <property type="entry name" value="DNA-BINDING PROTEIN HU"/>
    <property type="match status" value="1"/>
</dbReference>
<keyword evidence="2 4" id="KW-0238">DNA-binding</keyword>
<dbReference type="GO" id="GO:0005829">
    <property type="term" value="C:cytosol"/>
    <property type="evidence" value="ECO:0007669"/>
    <property type="project" value="TreeGrafter"/>
</dbReference>
<dbReference type="EMBL" id="RPFW01000001">
    <property type="protein sequence ID" value="TVZ06470.1"/>
    <property type="molecule type" value="Genomic_DNA"/>
</dbReference>
<dbReference type="RefSeq" id="WP_145851225.1">
    <property type="nucleotide sequence ID" value="NZ_RPFW01000001.1"/>
</dbReference>
<dbReference type="SUPFAM" id="SSF47729">
    <property type="entry name" value="IHF-like DNA-binding proteins"/>
    <property type="match status" value="1"/>
</dbReference>
<comment type="caution">
    <text evidence="4">The sequence shown here is derived from an EMBL/GenBank/DDBJ whole genome shotgun (WGS) entry which is preliminary data.</text>
</comment>
<name>A0A6P2C5L8_9ACTN</name>
<evidence type="ECO:0000313" key="4">
    <source>
        <dbReference type="EMBL" id="TVZ06470.1"/>
    </source>
</evidence>
<accession>A0A6P2C5L8</accession>
<dbReference type="OrthoDB" id="9799835at2"/>
<dbReference type="PANTHER" id="PTHR33175:SF3">
    <property type="entry name" value="DNA-BINDING PROTEIN HU-BETA"/>
    <property type="match status" value="1"/>
</dbReference>
<keyword evidence="1" id="KW-0226">DNA condensation</keyword>
<keyword evidence="5" id="KW-1185">Reference proteome</keyword>
<evidence type="ECO:0000256" key="2">
    <source>
        <dbReference type="ARBA" id="ARBA00023125"/>
    </source>
</evidence>
<dbReference type="Proteomes" id="UP000460272">
    <property type="component" value="Unassembled WGS sequence"/>
</dbReference>
<organism evidence="4 5">
    <name type="scientific">Trebonia kvetii</name>
    <dbReference type="NCBI Taxonomy" id="2480626"/>
    <lineage>
        <taxon>Bacteria</taxon>
        <taxon>Bacillati</taxon>
        <taxon>Actinomycetota</taxon>
        <taxon>Actinomycetes</taxon>
        <taxon>Streptosporangiales</taxon>
        <taxon>Treboniaceae</taxon>
        <taxon>Trebonia</taxon>
    </lineage>
</organism>
<dbReference type="GO" id="GO:0003677">
    <property type="term" value="F:DNA binding"/>
    <property type="evidence" value="ECO:0007669"/>
    <property type="project" value="UniProtKB-KW"/>
</dbReference>
<evidence type="ECO:0000256" key="3">
    <source>
        <dbReference type="RuleBase" id="RU003939"/>
    </source>
</evidence>
<dbReference type="PRINTS" id="PR01727">
    <property type="entry name" value="DNABINDINGHU"/>
</dbReference>
<protein>
    <submittedName>
        <fullName evidence="4">HU family DNA-binding protein</fullName>
    </submittedName>
</protein>
<dbReference type="Pfam" id="PF00216">
    <property type="entry name" value="Bac_DNA_binding"/>
    <property type="match status" value="1"/>
</dbReference>
<sequence length="104" mass="10727">MNKRDLIDALSGRLGDKKSATEALNAVLETIQSAVAGGDKVAITGFGVFEKSDRPARTARNPATGAEIHVAAQSVPKFRPGADFKALVNAGAKKAAAKAPAKKK</sequence>
<dbReference type="InterPro" id="IPR010992">
    <property type="entry name" value="IHF-like_DNA-bd_dom_sf"/>
</dbReference>
<comment type="similarity">
    <text evidence="3">Belongs to the bacterial histone-like protein family.</text>
</comment>
<reference evidence="4 5" key="1">
    <citation type="submission" date="2018-11" db="EMBL/GenBank/DDBJ databases">
        <title>Trebonia kvetii gen.nov., sp.nov., a novel acidophilic actinobacterium, and proposal of the new actinobacterial family Treboniaceae fam. nov.</title>
        <authorList>
            <person name="Rapoport D."/>
            <person name="Sagova-Mareckova M."/>
            <person name="Sedlacek I."/>
            <person name="Provaznik J."/>
            <person name="Kralova S."/>
            <person name="Pavlinic D."/>
            <person name="Benes V."/>
            <person name="Kopecky J."/>
        </authorList>
    </citation>
    <scope>NUCLEOTIDE SEQUENCE [LARGE SCALE GENOMIC DNA]</scope>
    <source>
        <strain evidence="4 5">15Tr583</strain>
    </source>
</reference>
<dbReference type="SMART" id="SM00411">
    <property type="entry name" value="BHL"/>
    <property type="match status" value="1"/>
</dbReference>
<dbReference type="InterPro" id="IPR020816">
    <property type="entry name" value="Histone-like_DNA-bd_CS"/>
</dbReference>
<evidence type="ECO:0000256" key="1">
    <source>
        <dbReference type="ARBA" id="ARBA00023067"/>
    </source>
</evidence>
<gene>
    <name evidence="4" type="ORF">EAS64_03340</name>
</gene>
<dbReference type="CDD" id="cd13831">
    <property type="entry name" value="HU"/>
    <property type="match status" value="1"/>
</dbReference>
<dbReference type="InterPro" id="IPR000119">
    <property type="entry name" value="Hist_DNA-bd"/>
</dbReference>
<dbReference type="PROSITE" id="PS00045">
    <property type="entry name" value="HISTONE_LIKE"/>
    <property type="match status" value="1"/>
</dbReference>
<dbReference type="Gene3D" id="4.10.520.10">
    <property type="entry name" value="IHF-like DNA-binding proteins"/>
    <property type="match status" value="1"/>
</dbReference>
<dbReference type="GO" id="GO:0030527">
    <property type="term" value="F:structural constituent of chromatin"/>
    <property type="evidence" value="ECO:0007669"/>
    <property type="project" value="InterPro"/>
</dbReference>
<proteinExistence type="inferred from homology"/>
<dbReference type="GO" id="GO:0030261">
    <property type="term" value="P:chromosome condensation"/>
    <property type="evidence" value="ECO:0007669"/>
    <property type="project" value="UniProtKB-KW"/>
</dbReference>
<evidence type="ECO:0000313" key="5">
    <source>
        <dbReference type="Proteomes" id="UP000460272"/>
    </source>
</evidence>